<evidence type="ECO:0000259" key="1">
    <source>
        <dbReference type="Pfam" id="PF14493"/>
    </source>
</evidence>
<proteinExistence type="predicted"/>
<dbReference type="Proteomes" id="UP000270468">
    <property type="component" value="Unassembled WGS sequence"/>
</dbReference>
<evidence type="ECO:0000313" key="2">
    <source>
        <dbReference type="EMBL" id="VDC29302.1"/>
    </source>
</evidence>
<keyword evidence="3" id="KW-1185">Reference proteome</keyword>
<dbReference type="RefSeq" id="WP_124070688.1">
    <property type="nucleotide sequence ID" value="NZ_CBCRXF010000001.1"/>
</dbReference>
<dbReference type="InterPro" id="IPR008308">
    <property type="entry name" value="YpbB-like"/>
</dbReference>
<organism evidence="2 3">
    <name type="scientific">Filibacter tadaridae</name>
    <dbReference type="NCBI Taxonomy" id="2483811"/>
    <lineage>
        <taxon>Bacteria</taxon>
        <taxon>Bacillati</taxon>
        <taxon>Bacillota</taxon>
        <taxon>Bacilli</taxon>
        <taxon>Bacillales</taxon>
        <taxon>Caryophanaceae</taxon>
        <taxon>Filibacter</taxon>
    </lineage>
</organism>
<dbReference type="Pfam" id="PF14493">
    <property type="entry name" value="HTH_40"/>
    <property type="match status" value="1"/>
</dbReference>
<feature type="domain" description="Helicase Helix-turn-helix" evidence="1">
    <location>
        <begin position="253"/>
        <end position="338"/>
    </location>
</feature>
<reference evidence="2 3" key="1">
    <citation type="submission" date="2018-11" db="EMBL/GenBank/DDBJ databases">
        <authorList>
            <person name="Criscuolo A."/>
        </authorList>
    </citation>
    <scope>NUCLEOTIDE SEQUENCE [LARGE SCALE GENOMIC DNA]</scope>
    <source>
        <strain evidence="2">ATB-66</strain>
    </source>
</reference>
<sequence length="346" mass="39620">MNLSSILLTIINKLDGERTIYAGFHLLRGKRSGQTLQDVEYYGLKPFFGLLPKLRIVTFDEAANRLIELGYIATSDDSLVTVTEKGRLELSILPSYRFYGWDYRGREMIFYGRLTLTVQTMSNIRAGKKSFMPIQKDMNIQTFVKKLLYELPIKNPLFSRQVGEELTIGIIRSEMSDLQKVIFTHRLAGYGLSGWTWDQLAESLKLNPFTIRLMFIESLHMLLTVIESSTDLQLLQKMAADIKVSSYLTESSTKTKRLFDQGMSIEEIATARQLKVSTIEDHFVEMSINNTDFPLQMFVSEEETIAVIAKMNELGTKRLRLLKDEFKSLTYFQLRLILGARTGEGA</sequence>
<name>A0A3P5XKZ0_9BACL</name>
<dbReference type="InterPro" id="IPR029491">
    <property type="entry name" value="Helicase_HTH"/>
</dbReference>
<dbReference type="OrthoDB" id="2354672at2"/>
<accession>A0A3P5XKZ0</accession>
<dbReference type="EMBL" id="UXAV01000042">
    <property type="protein sequence ID" value="VDC29302.1"/>
    <property type="molecule type" value="Genomic_DNA"/>
</dbReference>
<dbReference type="PIRSF" id="PIRSF021350">
    <property type="entry name" value="UCP021350"/>
    <property type="match status" value="1"/>
</dbReference>
<evidence type="ECO:0000313" key="3">
    <source>
        <dbReference type="Proteomes" id="UP000270468"/>
    </source>
</evidence>
<gene>
    <name evidence="2" type="ORF">FILTAD_02046</name>
</gene>
<dbReference type="AlphaFoldDB" id="A0A3P5XKZ0"/>
<protein>
    <recommendedName>
        <fullName evidence="1">Helicase Helix-turn-helix domain-containing protein</fullName>
    </recommendedName>
</protein>